<proteinExistence type="predicted"/>
<feature type="compositionally biased region" description="Polar residues" evidence="2">
    <location>
        <begin position="7"/>
        <end position="21"/>
    </location>
</feature>
<feature type="region of interest" description="Disordered" evidence="2">
    <location>
        <begin position="1"/>
        <end position="45"/>
    </location>
</feature>
<sequence>VSFEMPDQSNIVPDSTKSYPSSRADIAIHSIHDGPRRPASDDAMPPKFVRMERVQEAGLCAGNKHLPDCKDIPTIKGDSVGVVASQKGCSHSRPVTATKGKDRNTALKTQKKPSKNARVPCPKEGCNTTFASNSERNRHVRTSRDHVSQGTFKCDFCGDLLSRNDSLRRHVSTLHKDEDKPRRGDDVEYDVESEDE</sequence>
<feature type="region of interest" description="Disordered" evidence="2">
    <location>
        <begin position="171"/>
        <end position="196"/>
    </location>
</feature>
<dbReference type="EMBL" id="KI925460">
    <property type="protein sequence ID" value="ETW79498.1"/>
    <property type="molecule type" value="Genomic_DNA"/>
</dbReference>
<evidence type="ECO:0000256" key="2">
    <source>
        <dbReference type="SAM" id="MobiDB-lite"/>
    </source>
</evidence>
<dbReference type="GO" id="GO:0008270">
    <property type="term" value="F:zinc ion binding"/>
    <property type="evidence" value="ECO:0007669"/>
    <property type="project" value="UniProtKB-KW"/>
</dbReference>
<dbReference type="PROSITE" id="PS50157">
    <property type="entry name" value="ZINC_FINGER_C2H2_2"/>
    <property type="match status" value="1"/>
</dbReference>
<keyword evidence="5" id="KW-1185">Reference proteome</keyword>
<dbReference type="InterPro" id="IPR013087">
    <property type="entry name" value="Znf_C2H2_type"/>
</dbReference>
<evidence type="ECO:0000313" key="5">
    <source>
        <dbReference type="Proteomes" id="UP000030671"/>
    </source>
</evidence>
<dbReference type="GeneID" id="20670863"/>
<dbReference type="HOGENOM" id="CLU_1594749_0_0_1"/>
<keyword evidence="1" id="KW-0862">Zinc</keyword>
<gene>
    <name evidence="4" type="ORF">HETIRDRAFT_322491</name>
</gene>
<dbReference type="InParanoid" id="W4K0Z0"/>
<organism evidence="4 5">
    <name type="scientific">Heterobasidion irregulare (strain TC 32-1)</name>
    <dbReference type="NCBI Taxonomy" id="747525"/>
    <lineage>
        <taxon>Eukaryota</taxon>
        <taxon>Fungi</taxon>
        <taxon>Dikarya</taxon>
        <taxon>Basidiomycota</taxon>
        <taxon>Agaricomycotina</taxon>
        <taxon>Agaricomycetes</taxon>
        <taxon>Russulales</taxon>
        <taxon>Bondarzewiaceae</taxon>
        <taxon>Heterobasidion</taxon>
        <taxon>Heterobasidion annosum species complex</taxon>
    </lineage>
</organism>
<dbReference type="OrthoDB" id="3243492at2759"/>
<accession>W4K0Z0</accession>
<feature type="compositionally biased region" description="Basic and acidic residues" evidence="2">
    <location>
        <begin position="174"/>
        <end position="186"/>
    </location>
</feature>
<feature type="compositionally biased region" description="Basic and acidic residues" evidence="2">
    <location>
        <begin position="30"/>
        <end position="40"/>
    </location>
</feature>
<protein>
    <recommendedName>
        <fullName evidence="3">C2H2-type domain-containing protein</fullName>
    </recommendedName>
</protein>
<reference evidence="4 5" key="1">
    <citation type="journal article" date="2012" name="New Phytol.">
        <title>Insight into trade-off between wood decay and parasitism from the genome of a fungal forest pathogen.</title>
        <authorList>
            <person name="Olson A."/>
            <person name="Aerts A."/>
            <person name="Asiegbu F."/>
            <person name="Belbahri L."/>
            <person name="Bouzid O."/>
            <person name="Broberg A."/>
            <person name="Canback B."/>
            <person name="Coutinho P.M."/>
            <person name="Cullen D."/>
            <person name="Dalman K."/>
            <person name="Deflorio G."/>
            <person name="van Diepen L.T."/>
            <person name="Dunand C."/>
            <person name="Duplessis S."/>
            <person name="Durling M."/>
            <person name="Gonthier P."/>
            <person name="Grimwood J."/>
            <person name="Fossdal C.G."/>
            <person name="Hansson D."/>
            <person name="Henrissat B."/>
            <person name="Hietala A."/>
            <person name="Himmelstrand K."/>
            <person name="Hoffmeister D."/>
            <person name="Hogberg N."/>
            <person name="James T.Y."/>
            <person name="Karlsson M."/>
            <person name="Kohler A."/>
            <person name="Kues U."/>
            <person name="Lee Y.H."/>
            <person name="Lin Y.C."/>
            <person name="Lind M."/>
            <person name="Lindquist E."/>
            <person name="Lombard V."/>
            <person name="Lucas S."/>
            <person name="Lunden K."/>
            <person name="Morin E."/>
            <person name="Murat C."/>
            <person name="Park J."/>
            <person name="Raffaello T."/>
            <person name="Rouze P."/>
            <person name="Salamov A."/>
            <person name="Schmutz J."/>
            <person name="Solheim H."/>
            <person name="Stahlberg J."/>
            <person name="Velez H."/>
            <person name="de Vries R.P."/>
            <person name="Wiebenga A."/>
            <person name="Woodward S."/>
            <person name="Yakovlev I."/>
            <person name="Garbelotto M."/>
            <person name="Martin F."/>
            <person name="Grigoriev I.V."/>
            <person name="Stenlid J."/>
        </authorList>
    </citation>
    <scope>NUCLEOTIDE SEQUENCE [LARGE SCALE GENOMIC DNA]</scope>
    <source>
        <strain evidence="4 5">TC 32-1</strain>
    </source>
</reference>
<dbReference type="KEGG" id="hir:HETIRDRAFT_322491"/>
<dbReference type="RefSeq" id="XP_009548081.1">
    <property type="nucleotide sequence ID" value="XM_009549786.1"/>
</dbReference>
<dbReference type="Gene3D" id="3.30.160.60">
    <property type="entry name" value="Classic Zinc Finger"/>
    <property type="match status" value="1"/>
</dbReference>
<dbReference type="AlphaFoldDB" id="W4K0Z0"/>
<feature type="compositionally biased region" description="Acidic residues" evidence="2">
    <location>
        <begin position="187"/>
        <end position="196"/>
    </location>
</feature>
<keyword evidence="1" id="KW-0479">Metal-binding</keyword>
<evidence type="ECO:0000256" key="1">
    <source>
        <dbReference type="PROSITE-ProRule" id="PRU00042"/>
    </source>
</evidence>
<dbReference type="SUPFAM" id="SSF57667">
    <property type="entry name" value="beta-beta-alpha zinc fingers"/>
    <property type="match status" value="1"/>
</dbReference>
<evidence type="ECO:0000313" key="4">
    <source>
        <dbReference type="EMBL" id="ETW79498.1"/>
    </source>
</evidence>
<name>W4K0Z0_HETIT</name>
<keyword evidence="1" id="KW-0863">Zinc-finger</keyword>
<feature type="non-terminal residue" evidence="4">
    <location>
        <position position="1"/>
    </location>
</feature>
<dbReference type="PROSITE" id="PS00028">
    <property type="entry name" value="ZINC_FINGER_C2H2_1"/>
    <property type="match status" value="1"/>
</dbReference>
<dbReference type="InterPro" id="IPR036236">
    <property type="entry name" value="Znf_C2H2_sf"/>
</dbReference>
<evidence type="ECO:0000259" key="3">
    <source>
        <dbReference type="PROSITE" id="PS50157"/>
    </source>
</evidence>
<dbReference type="Proteomes" id="UP000030671">
    <property type="component" value="Unassembled WGS sequence"/>
</dbReference>
<feature type="region of interest" description="Disordered" evidence="2">
    <location>
        <begin position="85"/>
        <end position="145"/>
    </location>
</feature>
<dbReference type="SMART" id="SM00355">
    <property type="entry name" value="ZnF_C2H2"/>
    <property type="match status" value="2"/>
</dbReference>
<feature type="domain" description="C2H2-type" evidence="3">
    <location>
        <begin position="152"/>
        <end position="180"/>
    </location>
</feature>